<dbReference type="Gene3D" id="3.40.50.150">
    <property type="entry name" value="Vaccinia Virus protein VP39"/>
    <property type="match status" value="2"/>
</dbReference>
<evidence type="ECO:0000256" key="3">
    <source>
        <dbReference type="ARBA" id="ARBA00022691"/>
    </source>
</evidence>
<dbReference type="InterPro" id="IPR012340">
    <property type="entry name" value="NA-bd_OB-fold"/>
</dbReference>
<keyword evidence="9" id="KW-1185">Reference proteome</keyword>
<feature type="binding site" evidence="4">
    <location>
        <position position="399"/>
    </location>
    <ligand>
        <name>S-adenosyl-L-methionine</name>
        <dbReference type="ChEBI" id="CHEBI:59789"/>
    </ligand>
</feature>
<dbReference type="PROSITE" id="PS51622">
    <property type="entry name" value="SAM_MT_RNA_M5U_2"/>
    <property type="match status" value="1"/>
</dbReference>
<dbReference type="InterPro" id="IPR030390">
    <property type="entry name" value="MeTrfase_TrmA_AS"/>
</dbReference>
<comment type="similarity">
    <text evidence="4">Belongs to the class I-like SAM-binding methyltransferase superfamily. RNA M5U methyltransferase family.</text>
</comment>
<dbReference type="PROSITE" id="PS50926">
    <property type="entry name" value="TRAM"/>
    <property type="match status" value="1"/>
</dbReference>
<dbReference type="Gene3D" id="2.40.50.1070">
    <property type="match status" value="1"/>
</dbReference>
<dbReference type="Gene3D" id="2.40.50.140">
    <property type="entry name" value="Nucleic acid-binding proteins"/>
    <property type="match status" value="1"/>
</dbReference>
<name>A0A9P6H7I0_9AGAM</name>
<dbReference type="PROSITE" id="PS01230">
    <property type="entry name" value="TRMA_1"/>
    <property type="match status" value="1"/>
</dbReference>
<dbReference type="Proteomes" id="UP000736335">
    <property type="component" value="Unassembled WGS sequence"/>
</dbReference>
<dbReference type="InterPro" id="IPR030391">
    <property type="entry name" value="MeTrfase_TrmA_CS"/>
</dbReference>
<keyword evidence="3 4" id="KW-0949">S-adenosyl-L-methionine</keyword>
<evidence type="ECO:0000256" key="4">
    <source>
        <dbReference type="PROSITE-ProRule" id="PRU01024"/>
    </source>
</evidence>
<evidence type="ECO:0000313" key="9">
    <source>
        <dbReference type="Proteomes" id="UP000736335"/>
    </source>
</evidence>
<evidence type="ECO:0000313" key="8">
    <source>
        <dbReference type="EMBL" id="KAF9779790.1"/>
    </source>
</evidence>
<dbReference type="PROSITE" id="PS01231">
    <property type="entry name" value="TRMA_2"/>
    <property type="match status" value="1"/>
</dbReference>
<dbReference type="Pfam" id="PF05958">
    <property type="entry name" value="tRNA_U5-meth_tr"/>
    <property type="match status" value="1"/>
</dbReference>
<keyword evidence="2 4" id="KW-0808">Transferase</keyword>
<reference evidence="8" key="2">
    <citation type="submission" date="2020-11" db="EMBL/GenBank/DDBJ databases">
        <authorList>
            <consortium name="DOE Joint Genome Institute"/>
            <person name="Kuo A."/>
            <person name="Miyauchi S."/>
            <person name="Kiss E."/>
            <person name="Drula E."/>
            <person name="Kohler A."/>
            <person name="Sanchez-Garcia M."/>
            <person name="Andreopoulos B."/>
            <person name="Barry K.W."/>
            <person name="Bonito G."/>
            <person name="Buee M."/>
            <person name="Carver A."/>
            <person name="Chen C."/>
            <person name="Cichocki N."/>
            <person name="Clum A."/>
            <person name="Culley D."/>
            <person name="Crous P.W."/>
            <person name="Fauchery L."/>
            <person name="Girlanda M."/>
            <person name="Hayes R."/>
            <person name="Keri Z."/>
            <person name="Labutti K."/>
            <person name="Lipzen A."/>
            <person name="Lombard V."/>
            <person name="Magnuson J."/>
            <person name="Maillard F."/>
            <person name="Morin E."/>
            <person name="Murat C."/>
            <person name="Nolan M."/>
            <person name="Ohm R."/>
            <person name="Pangilinan J."/>
            <person name="Pereira M."/>
            <person name="Perotto S."/>
            <person name="Peter M."/>
            <person name="Riley R."/>
            <person name="Sitrit Y."/>
            <person name="Stielow B."/>
            <person name="Szollosi G."/>
            <person name="Zifcakova L."/>
            <person name="Stursova M."/>
            <person name="Spatafora J.W."/>
            <person name="Tedersoo L."/>
            <person name="Vaario L.-M."/>
            <person name="Yamada A."/>
            <person name="Yan M."/>
            <person name="Wang P."/>
            <person name="Xu J."/>
            <person name="Bruns T."/>
            <person name="Baldrian P."/>
            <person name="Vilgalys R."/>
            <person name="Henrissat B."/>
            <person name="Grigoriev I.V."/>
            <person name="Hibbett D."/>
            <person name="Nagy L.G."/>
            <person name="Martin F.M."/>
        </authorList>
    </citation>
    <scope>NUCLEOTIDE SEQUENCE</scope>
    <source>
        <strain evidence="8">UH-Tt-Lm1</strain>
    </source>
</reference>
<dbReference type="InterPro" id="IPR029063">
    <property type="entry name" value="SAM-dependent_MTases_sf"/>
</dbReference>
<dbReference type="OrthoDB" id="10250660at2759"/>
<evidence type="ECO:0000256" key="1">
    <source>
        <dbReference type="ARBA" id="ARBA00022603"/>
    </source>
</evidence>
<keyword evidence="1 4" id="KW-0489">Methyltransferase</keyword>
<evidence type="ECO:0000259" key="7">
    <source>
        <dbReference type="PROSITE" id="PS50926"/>
    </source>
</evidence>
<dbReference type="Pfam" id="PF01938">
    <property type="entry name" value="TRAM"/>
    <property type="match status" value="1"/>
</dbReference>
<evidence type="ECO:0000256" key="5">
    <source>
        <dbReference type="PROSITE-ProRule" id="PRU10015"/>
    </source>
</evidence>
<organism evidence="8 9">
    <name type="scientific">Thelephora terrestris</name>
    <dbReference type="NCBI Taxonomy" id="56493"/>
    <lineage>
        <taxon>Eukaryota</taxon>
        <taxon>Fungi</taxon>
        <taxon>Dikarya</taxon>
        <taxon>Basidiomycota</taxon>
        <taxon>Agaricomycotina</taxon>
        <taxon>Agaricomycetes</taxon>
        <taxon>Thelephorales</taxon>
        <taxon>Thelephoraceae</taxon>
        <taxon>Thelephora</taxon>
    </lineage>
</organism>
<dbReference type="FunFam" id="2.40.50.140:FF:000201">
    <property type="entry name" value="TRM2p tRNA methyltransferase"/>
    <property type="match status" value="1"/>
</dbReference>
<sequence>MAEVIPKTRPISALVEADPGAVPFSVQKKPRLDVELEGNAVASSSAATRRGQEPAKKRNKKSKHRLPDPYSNGDVLWRDVRDLLGADVADGIVEKGDEWKTPFQSGEEVEVEVSALSSTGNGLAVAPSPRPPWVVVVPFALPGEVARVKIHQHNQLHSISSLLEIKTPNPTMRDNSRIKCRYFGACGGCQYQQLSYDTQLDLKRNVIVKAFEHFSGLPESSLPTVDATIPSPLQYGYRTKITPHFQRPPKGVKKLEGSTKPSWLNIGFNANDTSRVLDIEECPIATPTLNEAYGPIREEIASKIMTYKRGATLLLRESLPIPGEGTAGTVDPDTAICVTNPKGKVREKVGGKVFEYGANVFFQNNNSILAPLISYVRDAVFAAGGDPDRPRPTHLIDAYCGTGLFAISLADDFEKVVGIEIDKDSIQSATRNAIINGLQGKCSFVSGDAADIFSDVEDRREFPRYQTVLIIDPPRKGTDEKFIDQMIEFGCGLVVYVSCNAHTQARDLGMILGKTTEDGRRYVVESLRGFDLFPQTAHVESVAVLRLKEGGT</sequence>
<evidence type="ECO:0000256" key="6">
    <source>
        <dbReference type="SAM" id="MobiDB-lite"/>
    </source>
</evidence>
<dbReference type="GO" id="GO:0032259">
    <property type="term" value="P:methylation"/>
    <property type="evidence" value="ECO:0007669"/>
    <property type="project" value="UniProtKB-KW"/>
</dbReference>
<dbReference type="SUPFAM" id="SSF50249">
    <property type="entry name" value="Nucleic acid-binding proteins"/>
    <property type="match status" value="1"/>
</dbReference>
<protein>
    <submittedName>
        <fullName evidence="8">S-adenosyl-L-methionine-dependent methyltransferase</fullName>
    </submittedName>
</protein>
<feature type="binding site" evidence="4">
    <location>
        <position position="472"/>
    </location>
    <ligand>
        <name>S-adenosyl-L-methionine</name>
        <dbReference type="ChEBI" id="CHEBI:59789"/>
    </ligand>
</feature>
<gene>
    <name evidence="8" type="ORF">BJ322DRAFT_1012904</name>
</gene>
<reference evidence="8" key="1">
    <citation type="journal article" date="2020" name="Nat. Commun.">
        <title>Large-scale genome sequencing of mycorrhizal fungi provides insights into the early evolution of symbiotic traits.</title>
        <authorList>
            <person name="Miyauchi S."/>
            <person name="Kiss E."/>
            <person name="Kuo A."/>
            <person name="Drula E."/>
            <person name="Kohler A."/>
            <person name="Sanchez-Garcia M."/>
            <person name="Morin E."/>
            <person name="Andreopoulos B."/>
            <person name="Barry K.W."/>
            <person name="Bonito G."/>
            <person name="Buee M."/>
            <person name="Carver A."/>
            <person name="Chen C."/>
            <person name="Cichocki N."/>
            <person name="Clum A."/>
            <person name="Culley D."/>
            <person name="Crous P.W."/>
            <person name="Fauchery L."/>
            <person name="Girlanda M."/>
            <person name="Hayes R.D."/>
            <person name="Keri Z."/>
            <person name="LaButti K."/>
            <person name="Lipzen A."/>
            <person name="Lombard V."/>
            <person name="Magnuson J."/>
            <person name="Maillard F."/>
            <person name="Murat C."/>
            <person name="Nolan M."/>
            <person name="Ohm R.A."/>
            <person name="Pangilinan J."/>
            <person name="Pereira M.F."/>
            <person name="Perotto S."/>
            <person name="Peter M."/>
            <person name="Pfister S."/>
            <person name="Riley R."/>
            <person name="Sitrit Y."/>
            <person name="Stielow J.B."/>
            <person name="Szollosi G."/>
            <person name="Zifcakova L."/>
            <person name="Stursova M."/>
            <person name="Spatafora J.W."/>
            <person name="Tedersoo L."/>
            <person name="Vaario L.M."/>
            <person name="Yamada A."/>
            <person name="Yan M."/>
            <person name="Wang P."/>
            <person name="Xu J."/>
            <person name="Bruns T."/>
            <person name="Baldrian P."/>
            <person name="Vilgalys R."/>
            <person name="Dunand C."/>
            <person name="Henrissat B."/>
            <person name="Grigoriev I.V."/>
            <person name="Hibbett D."/>
            <person name="Nagy L.G."/>
            <person name="Martin F.M."/>
        </authorList>
    </citation>
    <scope>NUCLEOTIDE SEQUENCE</scope>
    <source>
        <strain evidence="8">UH-Tt-Lm1</strain>
    </source>
</reference>
<dbReference type="InterPro" id="IPR025795">
    <property type="entry name" value="tRNA_(uracil-5-)_MeTrfase"/>
</dbReference>
<feature type="binding site" evidence="4">
    <location>
        <position position="420"/>
    </location>
    <ligand>
        <name>S-adenosyl-L-methionine</name>
        <dbReference type="ChEBI" id="CHEBI:59789"/>
    </ligand>
</feature>
<feature type="binding site" evidence="4">
    <location>
        <position position="363"/>
    </location>
    <ligand>
        <name>S-adenosyl-L-methionine</name>
        <dbReference type="ChEBI" id="CHEBI:59789"/>
    </ligand>
</feature>
<feature type="domain" description="TRAM" evidence="7">
    <location>
        <begin position="102"/>
        <end position="164"/>
    </location>
</feature>
<accession>A0A9P6H7I0</accession>
<feature type="active site" description="Nucleophile" evidence="4">
    <location>
        <position position="499"/>
    </location>
</feature>
<dbReference type="InterPro" id="IPR010280">
    <property type="entry name" value="U5_MeTrfase_fam"/>
</dbReference>
<dbReference type="GO" id="GO:0009451">
    <property type="term" value="P:RNA modification"/>
    <property type="evidence" value="ECO:0007669"/>
    <property type="project" value="UniProtKB-ARBA"/>
</dbReference>
<dbReference type="InterPro" id="IPR002792">
    <property type="entry name" value="TRAM_dom"/>
</dbReference>
<dbReference type="PROSITE" id="PS51687">
    <property type="entry name" value="SAM_MT_RNA_M5U"/>
    <property type="match status" value="1"/>
</dbReference>
<dbReference type="GO" id="GO:0008033">
    <property type="term" value="P:tRNA processing"/>
    <property type="evidence" value="ECO:0007669"/>
    <property type="project" value="InterPro"/>
</dbReference>
<feature type="region of interest" description="Disordered" evidence="6">
    <location>
        <begin position="36"/>
        <end position="71"/>
    </location>
</feature>
<evidence type="ECO:0000256" key="2">
    <source>
        <dbReference type="ARBA" id="ARBA00022679"/>
    </source>
</evidence>
<dbReference type="PANTHER" id="PTHR11061:SF30">
    <property type="entry name" value="TRNA (URACIL(54)-C(5))-METHYLTRANSFERASE"/>
    <property type="match status" value="1"/>
</dbReference>
<dbReference type="SUPFAM" id="SSF53335">
    <property type="entry name" value="S-adenosyl-L-methionine-dependent methyltransferases"/>
    <property type="match status" value="1"/>
</dbReference>
<proteinExistence type="inferred from homology"/>
<dbReference type="CDD" id="cd02440">
    <property type="entry name" value="AdoMet_MTases"/>
    <property type="match status" value="1"/>
</dbReference>
<feature type="active site" evidence="5">
    <location>
        <position position="499"/>
    </location>
</feature>
<dbReference type="AlphaFoldDB" id="A0A9P6H7I0"/>
<dbReference type="GO" id="GO:0030697">
    <property type="term" value="F:tRNA (uracil(54)-C5)-methyltransferase activity, S-adenosyl methionine-dependent"/>
    <property type="evidence" value="ECO:0007669"/>
    <property type="project" value="InterPro"/>
</dbReference>
<comment type="caution">
    <text evidence="8">The sequence shown here is derived from an EMBL/GenBank/DDBJ whole genome shotgun (WGS) entry which is preliminary data.</text>
</comment>
<dbReference type="EMBL" id="WIUZ02000018">
    <property type="protein sequence ID" value="KAF9779790.1"/>
    <property type="molecule type" value="Genomic_DNA"/>
</dbReference>
<dbReference type="PANTHER" id="PTHR11061">
    <property type="entry name" value="RNA M5U METHYLTRANSFERASE"/>
    <property type="match status" value="1"/>
</dbReference>